<evidence type="ECO:0000256" key="1">
    <source>
        <dbReference type="ARBA" id="ARBA00022833"/>
    </source>
</evidence>
<evidence type="ECO:0000259" key="2">
    <source>
        <dbReference type="Pfam" id="PF01702"/>
    </source>
</evidence>
<dbReference type="InterPro" id="IPR036511">
    <property type="entry name" value="TGT-like_sf"/>
</dbReference>
<comment type="caution">
    <text evidence="3">The sequence shown here is derived from an EMBL/GenBank/DDBJ whole genome shotgun (WGS) entry which is preliminary data.</text>
</comment>
<dbReference type="InterPro" id="IPR002616">
    <property type="entry name" value="tRNA_ribo_trans-like"/>
</dbReference>
<dbReference type="GO" id="GO:0008479">
    <property type="term" value="F:tRNA-guanosine(34) queuine transglycosylase activity"/>
    <property type="evidence" value="ECO:0007669"/>
    <property type="project" value="TreeGrafter"/>
</dbReference>
<gene>
    <name evidence="3" type="ORF">L210DRAFT_3613576</name>
</gene>
<organism evidence="3 4">
    <name type="scientific">Boletus edulis BED1</name>
    <dbReference type="NCBI Taxonomy" id="1328754"/>
    <lineage>
        <taxon>Eukaryota</taxon>
        <taxon>Fungi</taxon>
        <taxon>Dikarya</taxon>
        <taxon>Basidiomycota</taxon>
        <taxon>Agaricomycotina</taxon>
        <taxon>Agaricomycetes</taxon>
        <taxon>Agaricomycetidae</taxon>
        <taxon>Boletales</taxon>
        <taxon>Boletineae</taxon>
        <taxon>Boletaceae</taxon>
        <taxon>Boletoideae</taxon>
        <taxon>Boletus</taxon>
    </lineage>
</organism>
<dbReference type="Proteomes" id="UP001194468">
    <property type="component" value="Unassembled WGS sequence"/>
</dbReference>
<reference evidence="3" key="1">
    <citation type="submission" date="2019-10" db="EMBL/GenBank/DDBJ databases">
        <authorList>
            <consortium name="DOE Joint Genome Institute"/>
            <person name="Kuo A."/>
            <person name="Miyauchi S."/>
            <person name="Kiss E."/>
            <person name="Drula E."/>
            <person name="Kohler A."/>
            <person name="Sanchez-Garcia M."/>
            <person name="Andreopoulos B."/>
            <person name="Barry K.W."/>
            <person name="Bonito G."/>
            <person name="Buee M."/>
            <person name="Carver A."/>
            <person name="Chen C."/>
            <person name="Cichocki N."/>
            <person name="Clum A."/>
            <person name="Culley D."/>
            <person name="Crous P.W."/>
            <person name="Fauchery L."/>
            <person name="Girlanda M."/>
            <person name="Hayes R."/>
            <person name="Keri Z."/>
            <person name="LaButti K."/>
            <person name="Lipzen A."/>
            <person name="Lombard V."/>
            <person name="Magnuson J."/>
            <person name="Maillard F."/>
            <person name="Morin E."/>
            <person name="Murat C."/>
            <person name="Nolan M."/>
            <person name="Ohm R."/>
            <person name="Pangilinan J."/>
            <person name="Pereira M."/>
            <person name="Perotto S."/>
            <person name="Peter M."/>
            <person name="Riley R."/>
            <person name="Sitrit Y."/>
            <person name="Stielow B."/>
            <person name="Szollosi G."/>
            <person name="Zifcakova L."/>
            <person name="Stursova M."/>
            <person name="Spatafora J.W."/>
            <person name="Tedersoo L."/>
            <person name="Vaario L.-M."/>
            <person name="Yamada A."/>
            <person name="Yan M."/>
            <person name="Wang P."/>
            <person name="Xu J."/>
            <person name="Bruns T."/>
            <person name="Baldrian P."/>
            <person name="Vilgalys R."/>
            <person name="Henrissat B."/>
            <person name="Grigoriev I.V."/>
            <person name="Hibbett D."/>
            <person name="Nagy L.G."/>
            <person name="Martin F.M."/>
        </authorList>
    </citation>
    <scope>NUCLEOTIDE SEQUENCE</scope>
    <source>
        <strain evidence="3">BED1</strain>
    </source>
</reference>
<feature type="domain" description="tRNA-guanine(15) transglycosylase-like" evidence="2">
    <location>
        <begin position="5"/>
        <end position="296"/>
    </location>
</feature>
<proteinExistence type="predicted"/>
<dbReference type="NCBIfam" id="TIGR00449">
    <property type="entry name" value="tgt_general"/>
    <property type="match status" value="1"/>
</dbReference>
<dbReference type="PANTHER" id="PTHR43530">
    <property type="entry name" value="QUEUINE TRNA-RIBOSYLTRANSFERASE CATALYTIC SUBUNIT 1"/>
    <property type="match status" value="1"/>
</dbReference>
<dbReference type="SUPFAM" id="SSF51713">
    <property type="entry name" value="tRNA-guanine transglycosylase"/>
    <property type="match status" value="1"/>
</dbReference>
<dbReference type="GO" id="GO:0005829">
    <property type="term" value="C:cytosol"/>
    <property type="evidence" value="ECO:0007669"/>
    <property type="project" value="TreeGrafter"/>
</dbReference>
<dbReference type="AlphaFoldDB" id="A0AAD4GC73"/>
<reference evidence="3" key="2">
    <citation type="journal article" date="2020" name="Nat. Commun.">
        <title>Large-scale genome sequencing of mycorrhizal fungi provides insights into the early evolution of symbiotic traits.</title>
        <authorList>
            <person name="Miyauchi S."/>
            <person name="Kiss E."/>
            <person name="Kuo A."/>
            <person name="Drula E."/>
            <person name="Kohler A."/>
            <person name="Sanchez-Garcia M."/>
            <person name="Morin E."/>
            <person name="Andreopoulos B."/>
            <person name="Barry K.W."/>
            <person name="Bonito G."/>
            <person name="Buee M."/>
            <person name="Carver A."/>
            <person name="Chen C."/>
            <person name="Cichocki N."/>
            <person name="Clum A."/>
            <person name="Culley D."/>
            <person name="Crous P.W."/>
            <person name="Fauchery L."/>
            <person name="Girlanda M."/>
            <person name="Hayes R.D."/>
            <person name="Keri Z."/>
            <person name="LaButti K."/>
            <person name="Lipzen A."/>
            <person name="Lombard V."/>
            <person name="Magnuson J."/>
            <person name="Maillard F."/>
            <person name="Murat C."/>
            <person name="Nolan M."/>
            <person name="Ohm R.A."/>
            <person name="Pangilinan J."/>
            <person name="Pereira M.F."/>
            <person name="Perotto S."/>
            <person name="Peter M."/>
            <person name="Pfister S."/>
            <person name="Riley R."/>
            <person name="Sitrit Y."/>
            <person name="Stielow J.B."/>
            <person name="Szollosi G."/>
            <person name="Zifcakova L."/>
            <person name="Stursova M."/>
            <person name="Spatafora J.W."/>
            <person name="Tedersoo L."/>
            <person name="Vaario L.M."/>
            <person name="Yamada A."/>
            <person name="Yan M."/>
            <person name="Wang P."/>
            <person name="Xu J."/>
            <person name="Bruns T."/>
            <person name="Baldrian P."/>
            <person name="Vilgalys R."/>
            <person name="Dunand C."/>
            <person name="Henrissat B."/>
            <person name="Grigoriev I.V."/>
            <person name="Hibbett D."/>
            <person name="Nagy L.G."/>
            <person name="Martin F.M."/>
        </authorList>
    </citation>
    <scope>NUCLEOTIDE SEQUENCE</scope>
    <source>
        <strain evidence="3">BED1</strain>
    </source>
</reference>
<dbReference type="GO" id="GO:0006400">
    <property type="term" value="P:tRNA modification"/>
    <property type="evidence" value="ECO:0007669"/>
    <property type="project" value="InterPro"/>
</dbReference>
<accession>A0AAD4GC73</accession>
<dbReference type="EMBL" id="WHUW01000024">
    <property type="protein sequence ID" value="KAF8435803.1"/>
    <property type="molecule type" value="Genomic_DNA"/>
</dbReference>
<dbReference type="PANTHER" id="PTHR43530:SF1">
    <property type="entry name" value="QUEUINE TRNA-RIBOSYLTRANSFERASE CATALYTIC SUBUNIT 1"/>
    <property type="match status" value="1"/>
</dbReference>
<sequence length="328" mass="35408">MDYTTNARVCRMKLAHGVTMLSTFVLVATQAAIKRLTPQQVESLGITLILNNAYHLNQRPGTKVLDEVGGAHAFQGWHRNILTDSGGFQFVSLDKFANMTEEGALFSCPFTGQPNEENISTQHSIGAVIVMQLDDVGGSLTVGPRVGEAMERQANPFAIIQGGLSVISVWMSWLKGDHVAGYAIGGLSGGEEKLSDKLPIDRPWYSMGVSFAEDLLVCVALGIDMVCLADPARRLRKHAKSMDRIDDNCPCPTCRTGTPRAMLHHMVTIETAGAHALTQHNLVFQAQVMGGARDAIWCVNALRSVGMDLLQGGNVLVIPGRGAKWDVA</sequence>
<keyword evidence="4" id="KW-1185">Reference proteome</keyword>
<dbReference type="Pfam" id="PF01702">
    <property type="entry name" value="TGT"/>
    <property type="match status" value="1"/>
</dbReference>
<keyword evidence="1" id="KW-0862">Zinc</keyword>
<evidence type="ECO:0000313" key="4">
    <source>
        <dbReference type="Proteomes" id="UP001194468"/>
    </source>
</evidence>
<protein>
    <submittedName>
        <fullName evidence="3">tRNA-guanine(15) transglycosylase-like protein</fullName>
    </submittedName>
</protein>
<evidence type="ECO:0000313" key="3">
    <source>
        <dbReference type="EMBL" id="KAF8435803.1"/>
    </source>
</evidence>
<dbReference type="Gene3D" id="3.20.20.105">
    <property type="entry name" value="Queuine tRNA-ribosyltransferase-like"/>
    <property type="match status" value="1"/>
</dbReference>
<name>A0AAD4GC73_BOLED</name>